<keyword evidence="4" id="KW-1185">Reference proteome</keyword>
<sequence length="508" mass="58362">MKRVKYIMYLGILLALLAGCNETLEDTYSDYAGDGKIRYVGKCSEMLVKPGWRRLKVDWVNSMDIMVDKIKVSWEADGMKHDTLLTSDMTSCDIRNLADNTYRIDVCAIDKNGNESLPITDYARPYSYEHEAVRSFSRIISKHYFIDNNLVFFIDNWNDSIVEAKLCYTDIYNKKKEHLLVKEEAQQGLIHLEGVNTKEPIIVTRKGKLEGCTDLITFADYSLTNERIYSSDFKVVLQQRYGLKNENEEQKLLFDRFVDTVTVLEFDYDLVSFEDLFYCSNLKKIVCGKNRYLSGLNPNSVDISTLDNETRSLECLDLLNKVRGLQVDQYNEHYFNISRPYINKKGNPTLPNLNYIQGDDIVSIKDLSVKGDSEDAQELVNLLDNNPDTWWEPSVATSPRTHEILITLKEVQVIKGIKVVQRLYRPTSSSQKYYVSDKITIEVSSDNVSWTPMCYMRENMLGIGSGESTLIPMAEPHAVKYIKATLSDRMHNSSLNFNMTLSGLIPYK</sequence>
<dbReference type="AlphaFoldDB" id="A0A7W6HX50"/>
<protein>
    <recommendedName>
        <fullName evidence="2">F5/8 type C domain-containing protein</fullName>
    </recommendedName>
</protein>
<dbReference type="Proteomes" id="UP000546007">
    <property type="component" value="Unassembled WGS sequence"/>
</dbReference>
<comment type="caution">
    <text evidence="3">The sequence shown here is derived from an EMBL/GenBank/DDBJ whole genome shotgun (WGS) entry which is preliminary data.</text>
</comment>
<evidence type="ECO:0000313" key="4">
    <source>
        <dbReference type="Proteomes" id="UP000546007"/>
    </source>
</evidence>
<proteinExistence type="predicted"/>
<reference evidence="3 4" key="1">
    <citation type="submission" date="2020-08" db="EMBL/GenBank/DDBJ databases">
        <title>Genomic Encyclopedia of Type Strains, Phase IV (KMG-IV): sequencing the most valuable type-strain genomes for metagenomic binning, comparative biology and taxonomic classification.</title>
        <authorList>
            <person name="Goeker M."/>
        </authorList>
    </citation>
    <scope>NUCLEOTIDE SEQUENCE [LARGE SCALE GENOMIC DNA]</scope>
    <source>
        <strain evidence="3 4">DSM 105721</strain>
    </source>
</reference>
<gene>
    <name evidence="3" type="ORF">GGR14_001754</name>
</gene>
<feature type="domain" description="F5/8 type C" evidence="2">
    <location>
        <begin position="348"/>
        <end position="504"/>
    </location>
</feature>
<dbReference type="InterPro" id="IPR000421">
    <property type="entry name" value="FA58C"/>
</dbReference>
<dbReference type="PROSITE" id="PS51257">
    <property type="entry name" value="PROKAR_LIPOPROTEIN"/>
    <property type="match status" value="1"/>
</dbReference>
<dbReference type="RefSeq" id="WP_151412105.1">
    <property type="nucleotide sequence ID" value="NZ_AP028155.1"/>
</dbReference>
<dbReference type="InterPro" id="IPR008979">
    <property type="entry name" value="Galactose-bd-like_sf"/>
</dbReference>
<dbReference type="OrthoDB" id="1100126at2"/>
<evidence type="ECO:0000256" key="1">
    <source>
        <dbReference type="SAM" id="SignalP"/>
    </source>
</evidence>
<accession>A0A7W6HX50</accession>
<organism evidence="3 4">
    <name type="scientific">Butyricimonas faecihominis</name>
    <dbReference type="NCBI Taxonomy" id="1472416"/>
    <lineage>
        <taxon>Bacteria</taxon>
        <taxon>Pseudomonadati</taxon>
        <taxon>Bacteroidota</taxon>
        <taxon>Bacteroidia</taxon>
        <taxon>Bacteroidales</taxon>
        <taxon>Odoribacteraceae</taxon>
        <taxon>Butyricimonas</taxon>
    </lineage>
</organism>
<dbReference type="EMBL" id="JACIES010000004">
    <property type="protein sequence ID" value="MBB4025964.1"/>
    <property type="molecule type" value="Genomic_DNA"/>
</dbReference>
<evidence type="ECO:0000313" key="3">
    <source>
        <dbReference type="EMBL" id="MBB4025964.1"/>
    </source>
</evidence>
<evidence type="ECO:0000259" key="2">
    <source>
        <dbReference type="PROSITE" id="PS50022"/>
    </source>
</evidence>
<keyword evidence="1" id="KW-0732">Signal</keyword>
<dbReference type="Gene3D" id="2.60.120.260">
    <property type="entry name" value="Galactose-binding domain-like"/>
    <property type="match status" value="1"/>
</dbReference>
<dbReference type="PROSITE" id="PS50022">
    <property type="entry name" value="FA58C_3"/>
    <property type="match status" value="1"/>
</dbReference>
<dbReference type="GeneID" id="93102627"/>
<dbReference type="SUPFAM" id="SSF49785">
    <property type="entry name" value="Galactose-binding domain-like"/>
    <property type="match status" value="1"/>
</dbReference>
<name>A0A7W6HX50_9BACT</name>
<feature type="chain" id="PRO_5030594580" description="F5/8 type C domain-containing protein" evidence="1">
    <location>
        <begin position="21"/>
        <end position="508"/>
    </location>
</feature>
<dbReference type="Pfam" id="PF16389">
    <property type="entry name" value="DUF4998"/>
    <property type="match status" value="1"/>
</dbReference>
<feature type="signal peptide" evidence="1">
    <location>
        <begin position="1"/>
        <end position="20"/>
    </location>
</feature>